<evidence type="ECO:0000259" key="2">
    <source>
        <dbReference type="Pfam" id="PF00462"/>
    </source>
</evidence>
<reference evidence="3 4" key="1">
    <citation type="submission" date="2024-07" db="EMBL/GenBank/DDBJ databases">
        <title>Section-level genome sequencing and comparative genomics of Aspergillus sections Usti and Cavernicolus.</title>
        <authorList>
            <consortium name="Lawrence Berkeley National Laboratory"/>
            <person name="Nybo J.L."/>
            <person name="Vesth T.C."/>
            <person name="Theobald S."/>
            <person name="Frisvad J.C."/>
            <person name="Larsen T.O."/>
            <person name="Kjaerboelling I."/>
            <person name="Rothschild-Mancinelli K."/>
            <person name="Lyhne E.K."/>
            <person name="Kogle M.E."/>
            <person name="Barry K."/>
            <person name="Clum A."/>
            <person name="Na H."/>
            <person name="Ledsgaard L."/>
            <person name="Lin J."/>
            <person name="Lipzen A."/>
            <person name="Kuo A."/>
            <person name="Riley R."/>
            <person name="Mondo S."/>
            <person name="LaButti K."/>
            <person name="Haridas S."/>
            <person name="Pangalinan J."/>
            <person name="Salamov A.A."/>
            <person name="Simmons B.A."/>
            <person name="Magnuson J.K."/>
            <person name="Chen J."/>
            <person name="Drula E."/>
            <person name="Henrissat B."/>
            <person name="Wiebenga A."/>
            <person name="Lubbers R.J."/>
            <person name="Gomes A.C."/>
            <person name="Makela M.R."/>
            <person name="Stajich J."/>
            <person name="Grigoriev I.V."/>
            <person name="Mortensen U.H."/>
            <person name="De vries R.P."/>
            <person name="Baker S.E."/>
            <person name="Andersen M.R."/>
        </authorList>
    </citation>
    <scope>NUCLEOTIDE SEQUENCE [LARGE SCALE GENOMIC DNA]</scope>
    <source>
        <strain evidence="3 4">CBS 600.67</strain>
    </source>
</reference>
<dbReference type="InterPro" id="IPR014025">
    <property type="entry name" value="Glutaredoxin_subgr"/>
</dbReference>
<dbReference type="PANTHER" id="PTHR45694:SF5">
    <property type="entry name" value="GLUTAREDOXIN 2"/>
    <property type="match status" value="1"/>
</dbReference>
<dbReference type="CDD" id="cd03419">
    <property type="entry name" value="GRX_GRXh_1_2_like"/>
    <property type="match status" value="1"/>
</dbReference>
<dbReference type="Pfam" id="PF00462">
    <property type="entry name" value="Glutaredoxin"/>
    <property type="match status" value="1"/>
</dbReference>
<organism evidence="3 4">
    <name type="scientific">Aspergillus cavernicola</name>
    <dbReference type="NCBI Taxonomy" id="176166"/>
    <lineage>
        <taxon>Eukaryota</taxon>
        <taxon>Fungi</taxon>
        <taxon>Dikarya</taxon>
        <taxon>Ascomycota</taxon>
        <taxon>Pezizomycotina</taxon>
        <taxon>Eurotiomycetes</taxon>
        <taxon>Eurotiomycetidae</taxon>
        <taxon>Eurotiales</taxon>
        <taxon>Aspergillaceae</taxon>
        <taxon>Aspergillus</taxon>
        <taxon>Aspergillus subgen. Nidulantes</taxon>
    </lineage>
</organism>
<proteinExistence type="predicted"/>
<evidence type="ECO:0000313" key="4">
    <source>
        <dbReference type="Proteomes" id="UP001610335"/>
    </source>
</evidence>
<dbReference type="SUPFAM" id="SSF52833">
    <property type="entry name" value="Thioredoxin-like"/>
    <property type="match status" value="1"/>
</dbReference>
<comment type="caution">
    <text evidence="3">The sequence shown here is derived from an EMBL/GenBank/DDBJ whole genome shotgun (WGS) entry which is preliminary data.</text>
</comment>
<dbReference type="InterPro" id="IPR002109">
    <property type="entry name" value="Glutaredoxin"/>
</dbReference>
<dbReference type="NCBIfam" id="TIGR02180">
    <property type="entry name" value="GRX_euk"/>
    <property type="match status" value="1"/>
</dbReference>
<dbReference type="Gene3D" id="3.40.30.10">
    <property type="entry name" value="Glutaredoxin"/>
    <property type="match status" value="1"/>
</dbReference>
<keyword evidence="4" id="KW-1185">Reference proteome</keyword>
<dbReference type="InterPro" id="IPR011899">
    <property type="entry name" value="Glutaredoxin_euk/vir"/>
</dbReference>
<dbReference type="EMBL" id="JBFXLS010000007">
    <property type="protein sequence ID" value="KAL2831981.1"/>
    <property type="molecule type" value="Genomic_DNA"/>
</dbReference>
<gene>
    <name evidence="3" type="ORF">BDW59DRAFT_139511</name>
</gene>
<dbReference type="InterPro" id="IPR036249">
    <property type="entry name" value="Thioredoxin-like_sf"/>
</dbReference>
<sequence length="287" mass="32142">MFSQRRIRLLVATALVVFILYLHYSGDNRSVQNQEFYKSTVAAMDAEKGTGAGDTKAGNHDPPVAKEQLGSKPGEEYSYVVGDDKEQPAIPKAPPPPPQVQQVQVSDDRDVEEIPIAGRTSMTMSKDKDQSEVEAESLKEKEKEKEKEEHEKEEERKRQKQLEEDLKDTKAELNGILKRSPIIIFSKSYCPYSKKAKTILFEKYSIVPAPFVVELDQHPLGQRLQALLGENTGRRTVPNVLVNGRSIGGGDDMAALDEHDELASRLRSLGGKWLQEVKRKEPESNDG</sequence>
<dbReference type="PANTHER" id="PTHR45694">
    <property type="entry name" value="GLUTAREDOXIN 2"/>
    <property type="match status" value="1"/>
</dbReference>
<evidence type="ECO:0000313" key="3">
    <source>
        <dbReference type="EMBL" id="KAL2831981.1"/>
    </source>
</evidence>
<evidence type="ECO:0000256" key="1">
    <source>
        <dbReference type="SAM" id="MobiDB-lite"/>
    </source>
</evidence>
<protein>
    <submittedName>
        <fullName evidence="3">Thioredoxin-like protein</fullName>
    </submittedName>
</protein>
<dbReference type="PRINTS" id="PR00160">
    <property type="entry name" value="GLUTAREDOXIN"/>
</dbReference>
<accession>A0ABR4IW41</accession>
<dbReference type="Proteomes" id="UP001610335">
    <property type="component" value="Unassembled WGS sequence"/>
</dbReference>
<feature type="compositionally biased region" description="Basic and acidic residues" evidence="1">
    <location>
        <begin position="125"/>
        <end position="163"/>
    </location>
</feature>
<name>A0ABR4IW41_9EURO</name>
<feature type="domain" description="Glutaredoxin" evidence="2">
    <location>
        <begin position="182"/>
        <end position="247"/>
    </location>
</feature>
<dbReference type="PROSITE" id="PS51354">
    <property type="entry name" value="GLUTAREDOXIN_2"/>
    <property type="match status" value="1"/>
</dbReference>
<feature type="region of interest" description="Disordered" evidence="1">
    <location>
        <begin position="48"/>
        <end position="163"/>
    </location>
</feature>